<comment type="function">
    <text evidence="6">Also exhibits azoreductase activity. Catalyzes the reductive cleavage of the azo bond in aromatic azo compounds to the corresponding amines.</text>
</comment>
<dbReference type="SUPFAM" id="SSF52218">
    <property type="entry name" value="Flavoproteins"/>
    <property type="match status" value="1"/>
</dbReference>
<dbReference type="PANTHER" id="PTHR43741:SF2">
    <property type="entry name" value="FMN-DEPENDENT NADH:QUINONE OXIDOREDUCTASE"/>
    <property type="match status" value="1"/>
</dbReference>
<keyword evidence="4 6" id="KW-0520">NAD</keyword>
<dbReference type="GO" id="GO:0009055">
    <property type="term" value="F:electron transfer activity"/>
    <property type="evidence" value="ECO:0007669"/>
    <property type="project" value="UniProtKB-UniRule"/>
</dbReference>
<feature type="domain" description="Flavodoxin-like fold" evidence="7">
    <location>
        <begin position="3"/>
        <end position="194"/>
    </location>
</feature>
<evidence type="ECO:0000256" key="1">
    <source>
        <dbReference type="ARBA" id="ARBA00022630"/>
    </source>
</evidence>
<feature type="binding site" evidence="6">
    <location>
        <begin position="133"/>
        <end position="136"/>
    </location>
    <ligand>
        <name>FMN</name>
        <dbReference type="ChEBI" id="CHEBI:58210"/>
    </ligand>
</feature>
<dbReference type="PANTHER" id="PTHR43741">
    <property type="entry name" value="FMN-DEPENDENT NADH-AZOREDUCTASE 1"/>
    <property type="match status" value="1"/>
</dbReference>
<dbReference type="InterPro" id="IPR003680">
    <property type="entry name" value="Flavodoxin_fold"/>
</dbReference>
<organism evidence="8 9">
    <name type="scientific">Halomonas binhaiensis</name>
    <dbReference type="NCBI Taxonomy" id="2562282"/>
    <lineage>
        <taxon>Bacteria</taxon>
        <taxon>Pseudomonadati</taxon>
        <taxon>Pseudomonadota</taxon>
        <taxon>Gammaproteobacteria</taxon>
        <taxon>Oceanospirillales</taxon>
        <taxon>Halomonadaceae</taxon>
        <taxon>Halomonas</taxon>
    </lineage>
</organism>
<dbReference type="HAMAP" id="MF_01216">
    <property type="entry name" value="Azoreductase_type1"/>
    <property type="match status" value="1"/>
</dbReference>
<dbReference type="InterPro" id="IPR023048">
    <property type="entry name" value="NADH:quinone_OxRdtase_FMN_depd"/>
</dbReference>
<dbReference type="GO" id="GO:0010181">
    <property type="term" value="F:FMN binding"/>
    <property type="evidence" value="ECO:0007669"/>
    <property type="project" value="UniProtKB-UniRule"/>
</dbReference>
<name>A0A5C1NLD2_9GAMM</name>
<evidence type="ECO:0000256" key="4">
    <source>
        <dbReference type="ARBA" id="ARBA00023027"/>
    </source>
</evidence>
<feature type="binding site" evidence="6">
    <location>
        <position position="10"/>
    </location>
    <ligand>
        <name>FMN</name>
        <dbReference type="ChEBI" id="CHEBI:58210"/>
    </ligand>
</feature>
<keyword evidence="2 6" id="KW-0288">FMN</keyword>
<comment type="catalytic activity">
    <reaction evidence="6">
        <text>2 a quinone + NADH + H(+) = 2 a 1,4-benzosemiquinone + NAD(+)</text>
        <dbReference type="Rhea" id="RHEA:65952"/>
        <dbReference type="ChEBI" id="CHEBI:15378"/>
        <dbReference type="ChEBI" id="CHEBI:57540"/>
        <dbReference type="ChEBI" id="CHEBI:57945"/>
        <dbReference type="ChEBI" id="CHEBI:132124"/>
        <dbReference type="ChEBI" id="CHEBI:134225"/>
    </reaction>
</comment>
<dbReference type="GO" id="GO:0016652">
    <property type="term" value="F:oxidoreductase activity, acting on NAD(P)H as acceptor"/>
    <property type="evidence" value="ECO:0007669"/>
    <property type="project" value="UniProtKB-UniRule"/>
</dbReference>
<accession>A0A5C1NLD2</accession>
<dbReference type="Proteomes" id="UP000324285">
    <property type="component" value="Chromosome"/>
</dbReference>
<proteinExistence type="inferred from homology"/>
<evidence type="ECO:0000256" key="6">
    <source>
        <dbReference type="HAMAP-Rule" id="MF_01216"/>
    </source>
</evidence>
<dbReference type="EMBL" id="CP038437">
    <property type="protein sequence ID" value="QEM82925.1"/>
    <property type="molecule type" value="Genomic_DNA"/>
</dbReference>
<comment type="subunit">
    <text evidence="6">Homodimer.</text>
</comment>
<evidence type="ECO:0000313" key="9">
    <source>
        <dbReference type="Proteomes" id="UP000324285"/>
    </source>
</evidence>
<dbReference type="Pfam" id="PF02525">
    <property type="entry name" value="Flavodoxin_2"/>
    <property type="match status" value="1"/>
</dbReference>
<evidence type="ECO:0000256" key="5">
    <source>
        <dbReference type="ARBA" id="ARBA00048542"/>
    </source>
</evidence>
<comment type="similarity">
    <text evidence="6">Belongs to the azoreductase type 1 family.</text>
</comment>
<protein>
    <recommendedName>
        <fullName evidence="6">FMN dependent NADH:quinone oxidoreductase</fullName>
        <ecNumber evidence="6">1.6.5.-</ecNumber>
    </recommendedName>
    <alternativeName>
        <fullName evidence="6">Azo-dye reductase</fullName>
    </alternativeName>
    <alternativeName>
        <fullName evidence="6">FMN-dependent NADH-azo compound oxidoreductase</fullName>
    </alternativeName>
    <alternativeName>
        <fullName evidence="6">FMN-dependent NADH-azoreductase</fullName>
        <ecNumber evidence="6">1.7.1.17</ecNumber>
    </alternativeName>
</protein>
<comment type="cofactor">
    <cofactor evidence="6">
        <name>FMN</name>
        <dbReference type="ChEBI" id="CHEBI:58210"/>
    </cofactor>
    <text evidence="6">Binds 1 FMN per subunit.</text>
</comment>
<reference evidence="8" key="1">
    <citation type="submission" date="2021-02" db="EMBL/GenBank/DDBJ databases">
        <title>Strain Y2R2, a novel species of the genus Halomonas.</title>
        <authorList>
            <person name="Huang H."/>
        </authorList>
    </citation>
    <scope>NUCLEOTIDE SEQUENCE</scope>
    <source>
        <strain evidence="8">Y2R2</strain>
    </source>
</reference>
<dbReference type="EC" id="1.6.5.-" evidence="6"/>
<dbReference type="OrthoDB" id="9787136at2"/>
<dbReference type="GO" id="GO:0016655">
    <property type="term" value="F:oxidoreductase activity, acting on NAD(P)H, quinone or similar compound as acceptor"/>
    <property type="evidence" value="ECO:0007669"/>
    <property type="project" value="InterPro"/>
</dbReference>
<evidence type="ECO:0000259" key="7">
    <source>
        <dbReference type="Pfam" id="PF02525"/>
    </source>
</evidence>
<dbReference type="AlphaFoldDB" id="A0A5C1NLD2"/>
<keyword evidence="9" id="KW-1185">Reference proteome</keyword>
<dbReference type="InterPro" id="IPR050104">
    <property type="entry name" value="FMN-dep_NADH:Q_OxRdtase_AzoR1"/>
</dbReference>
<keyword evidence="1 6" id="KW-0285">Flavoprotein</keyword>
<dbReference type="EC" id="1.7.1.17" evidence="6"/>
<gene>
    <name evidence="6" type="primary">azoR</name>
    <name evidence="8" type="ORF">E4T21_16250</name>
</gene>
<dbReference type="KEGG" id="hbh:E4T21_16250"/>
<comment type="catalytic activity">
    <reaction evidence="5">
        <text>N,N-dimethyl-1,4-phenylenediamine + anthranilate + 2 NAD(+) = 2-(4-dimethylaminophenyl)diazenylbenzoate + 2 NADH + 2 H(+)</text>
        <dbReference type="Rhea" id="RHEA:55872"/>
        <dbReference type="ChEBI" id="CHEBI:15378"/>
        <dbReference type="ChEBI" id="CHEBI:15783"/>
        <dbReference type="ChEBI" id="CHEBI:16567"/>
        <dbReference type="ChEBI" id="CHEBI:57540"/>
        <dbReference type="ChEBI" id="CHEBI:57945"/>
        <dbReference type="ChEBI" id="CHEBI:71579"/>
        <dbReference type="EC" id="1.7.1.17"/>
    </reaction>
    <physiologicalReaction direction="right-to-left" evidence="5">
        <dbReference type="Rhea" id="RHEA:55874"/>
    </physiologicalReaction>
</comment>
<evidence type="ECO:0000256" key="2">
    <source>
        <dbReference type="ARBA" id="ARBA00022643"/>
    </source>
</evidence>
<sequence>MNSILLLACSPHGTASQGSRLAMEYAARLDPQAQLVIRDLASEPLPPIDANYADAIVTSAPDTSPHFNISENLIAELEHCDYLLIATPMHNFTVPAALKLWIDHVVRIHRSFRATAQGKQGLLRDRPTFVFVSAGGIFQGEMSMQPDFLTPYLRHVLSTIGIHSVEFIAMQGLAQGDDARHAASSQARQQMNQYATSLMSVTGESHE</sequence>
<dbReference type="RefSeq" id="WP_149286047.1">
    <property type="nucleotide sequence ID" value="NZ_CP038437.2"/>
</dbReference>
<dbReference type="InterPro" id="IPR029039">
    <property type="entry name" value="Flavoprotein-like_sf"/>
</dbReference>
<comment type="caution">
    <text evidence="6">Lacks conserved residue(s) required for the propagation of feature annotation.</text>
</comment>
<dbReference type="Gene3D" id="3.40.50.360">
    <property type="match status" value="1"/>
</dbReference>
<comment type="function">
    <text evidence="6">Quinone reductase that provides resistance to thiol-specific stress caused by electrophilic quinones.</text>
</comment>
<evidence type="ECO:0000256" key="3">
    <source>
        <dbReference type="ARBA" id="ARBA00023002"/>
    </source>
</evidence>
<keyword evidence="3 6" id="KW-0560">Oxidoreductase</keyword>
<evidence type="ECO:0000313" key="8">
    <source>
        <dbReference type="EMBL" id="QEM82925.1"/>
    </source>
</evidence>